<name>A0A2N7BHW3_9VIBR</name>
<feature type="domain" description="FAD-dependent protein C-terminal" evidence="1">
    <location>
        <begin position="284"/>
        <end position="480"/>
    </location>
</feature>
<protein>
    <recommendedName>
        <fullName evidence="1">FAD-dependent protein C-terminal domain-containing protein</fullName>
    </recommendedName>
</protein>
<accession>A0A2N7BHW3</accession>
<dbReference type="PANTHER" id="PTHR42842:SF3">
    <property type="entry name" value="FAD_NAD(P)-BINDING OXIDOREDUCTASE FAMILY PROTEIN"/>
    <property type="match status" value="1"/>
</dbReference>
<gene>
    <name evidence="2" type="ORF">BCV30_20505</name>
</gene>
<dbReference type="InterPro" id="IPR036188">
    <property type="entry name" value="FAD/NAD-bd_sf"/>
</dbReference>
<evidence type="ECO:0000313" key="2">
    <source>
        <dbReference type="EMBL" id="PME55405.1"/>
    </source>
</evidence>
<reference evidence="3" key="1">
    <citation type="submission" date="2016-07" db="EMBL/GenBank/DDBJ databases">
        <title>Nontailed viruses are major unrecognized killers of bacteria in the ocean.</title>
        <authorList>
            <person name="Kauffman K."/>
            <person name="Hussain F."/>
            <person name="Yang J."/>
            <person name="Arevalo P."/>
            <person name="Brown J."/>
            <person name="Cutler M."/>
            <person name="Kelly L."/>
            <person name="Polz M.F."/>
        </authorList>
    </citation>
    <scope>NUCLEOTIDE SEQUENCE [LARGE SCALE GENOMIC DNA]</scope>
    <source>
        <strain evidence="3">10N.286.55.C1</strain>
    </source>
</reference>
<dbReference type="SUPFAM" id="SSF51905">
    <property type="entry name" value="FAD/NAD(P)-binding domain"/>
    <property type="match status" value="1"/>
</dbReference>
<dbReference type="Pfam" id="PF21688">
    <property type="entry name" value="FAD-depend_C"/>
    <property type="match status" value="1"/>
</dbReference>
<evidence type="ECO:0000313" key="3">
    <source>
        <dbReference type="Proteomes" id="UP000235778"/>
    </source>
</evidence>
<dbReference type="Gene3D" id="3.50.50.60">
    <property type="entry name" value="FAD/NAD(P)-binding domain"/>
    <property type="match status" value="2"/>
</dbReference>
<dbReference type="Proteomes" id="UP000235778">
    <property type="component" value="Unassembled WGS sequence"/>
</dbReference>
<dbReference type="InterPro" id="IPR028348">
    <property type="entry name" value="FAD-binding_protein"/>
</dbReference>
<comment type="caution">
    <text evidence="2">The sequence shown here is derived from an EMBL/GenBank/DDBJ whole genome shotgun (WGS) entry which is preliminary data.</text>
</comment>
<dbReference type="PANTHER" id="PTHR42842">
    <property type="entry name" value="FAD/NAD(P)-BINDING OXIDOREDUCTASE"/>
    <property type="match status" value="1"/>
</dbReference>
<dbReference type="PIRSF" id="PIRSF038984">
    <property type="entry name" value="FAD_binding_protein"/>
    <property type="match status" value="1"/>
</dbReference>
<dbReference type="RefSeq" id="WP_102269659.1">
    <property type="nucleotide sequence ID" value="NZ_MCSH01000188.1"/>
</dbReference>
<dbReference type="AlphaFoldDB" id="A0A2N7BHW3"/>
<proteinExistence type="predicted"/>
<dbReference type="Gene3D" id="3.30.70.2700">
    <property type="match status" value="1"/>
</dbReference>
<dbReference type="EMBL" id="MCSI01000194">
    <property type="protein sequence ID" value="PME55405.1"/>
    <property type="molecule type" value="Genomic_DNA"/>
</dbReference>
<evidence type="ECO:0000259" key="1">
    <source>
        <dbReference type="Pfam" id="PF21688"/>
    </source>
</evidence>
<dbReference type="InterPro" id="IPR049516">
    <property type="entry name" value="FAD-depend_C"/>
</dbReference>
<organism evidence="2 3">
    <name type="scientific">Vibrio lentus</name>
    <dbReference type="NCBI Taxonomy" id="136468"/>
    <lineage>
        <taxon>Bacteria</taxon>
        <taxon>Pseudomonadati</taxon>
        <taxon>Pseudomonadota</taxon>
        <taxon>Gammaproteobacteria</taxon>
        <taxon>Vibrionales</taxon>
        <taxon>Vibrionaceae</taxon>
        <taxon>Vibrio</taxon>
    </lineage>
</organism>
<sequence>MIRLTEIKLPLDHEESAIQDAIEAKLGINSDQVLSFNIFKRGYDARKKSKILLIYTLDVLVENEAELLEQFISDPHVKVTPDMEYKFVAKAVENQTERPVVIGFGPCGLFAGLVLAQMGFNPIIVERGKEVRERTKDTFGFWRKRTLNTESNVQFGEGGAGTFSDGKLYSQVKDPKHYGRKVIEEFVAAGAPEEILYVSKPHIGTFKLVTMIEKMRASIIELGGEIRFSTRVDDVHMEDGQITGLTLSNGEEIKTRHVVLAVGHSARDTFEMLHERGVYMEAKPFSVGFRIEHKQAMIDEARFGKNAGNPILGAADYKLVHHCKNGRTVYSFCMCPGGTVVAATSEEGRVVTNGMSQYSRAERNANSAIVVGIDPERDYPGDALAGIRLQRELESAAYVLGGENYDAPAQKIGDFLKGRDPSEIGEVKPSFTPGIHLTDISKALPDFAIEAIREAIPAFEKKIKGFSTPDGLLTGVETRTSSPVCIKRGKDYQSINLKGFFPAGEGAGYAGGILSAGIDGIKAAEALAISMAEQNQAEKIEIA</sequence>